<feature type="transmembrane region" description="Helical" evidence="1">
    <location>
        <begin position="54"/>
        <end position="75"/>
    </location>
</feature>
<accession>A0A1I6PA04</accession>
<dbReference type="AlphaFoldDB" id="A0A1I6PA04"/>
<keyword evidence="1" id="KW-0812">Transmembrane</keyword>
<evidence type="ECO:0000313" key="3">
    <source>
        <dbReference type="Proteomes" id="UP000199199"/>
    </source>
</evidence>
<dbReference type="Proteomes" id="UP000199199">
    <property type="component" value="Unassembled WGS sequence"/>
</dbReference>
<evidence type="ECO:0000256" key="1">
    <source>
        <dbReference type="SAM" id="Phobius"/>
    </source>
</evidence>
<reference evidence="3" key="1">
    <citation type="submission" date="2016-10" db="EMBL/GenBank/DDBJ databases">
        <authorList>
            <person name="Varghese N."/>
            <person name="Submissions S."/>
        </authorList>
    </citation>
    <scope>NUCLEOTIDE SEQUENCE [LARGE SCALE GENOMIC DNA]</scope>
    <source>
        <strain evidence="3">DSM 22427</strain>
    </source>
</reference>
<sequence>MSPARGFTRLAALARQHPVAAALEVATLLGCLLLLGGIALAITRGPPTGTGELWLGIIAGGAAIVVLWTVLVPLYERTS</sequence>
<name>A0A1I6PA04_9EURY</name>
<evidence type="ECO:0000313" key="2">
    <source>
        <dbReference type="EMBL" id="SFS37001.1"/>
    </source>
</evidence>
<gene>
    <name evidence="2" type="ORF">SAMN04488556_0419</name>
</gene>
<dbReference type="EMBL" id="FOZS01000001">
    <property type="protein sequence ID" value="SFS37001.1"/>
    <property type="molecule type" value="Genomic_DNA"/>
</dbReference>
<keyword evidence="1" id="KW-1133">Transmembrane helix</keyword>
<dbReference type="OrthoDB" id="200287at2157"/>
<protein>
    <submittedName>
        <fullName evidence="2">Uncharacterized protein</fullName>
    </submittedName>
</protein>
<feature type="transmembrane region" description="Helical" evidence="1">
    <location>
        <begin position="21"/>
        <end position="42"/>
    </location>
</feature>
<organism evidence="2 3">
    <name type="scientific">Halostagnicola kamekurae</name>
    <dbReference type="NCBI Taxonomy" id="619731"/>
    <lineage>
        <taxon>Archaea</taxon>
        <taxon>Methanobacteriati</taxon>
        <taxon>Methanobacteriota</taxon>
        <taxon>Stenosarchaea group</taxon>
        <taxon>Halobacteria</taxon>
        <taxon>Halobacteriales</taxon>
        <taxon>Natrialbaceae</taxon>
        <taxon>Halostagnicola</taxon>
    </lineage>
</organism>
<dbReference type="RefSeq" id="WP_092900894.1">
    <property type="nucleotide sequence ID" value="NZ_FOZS01000001.1"/>
</dbReference>
<proteinExistence type="predicted"/>
<keyword evidence="3" id="KW-1185">Reference proteome</keyword>
<keyword evidence="1" id="KW-0472">Membrane</keyword>